<evidence type="ECO:0000313" key="8">
    <source>
        <dbReference type="EMBL" id="HIV04594.1"/>
    </source>
</evidence>
<dbReference type="EMBL" id="DVOG01000144">
    <property type="protein sequence ID" value="HIV04594.1"/>
    <property type="molecule type" value="Genomic_DNA"/>
</dbReference>
<evidence type="ECO:0000256" key="4">
    <source>
        <dbReference type="ARBA" id="ARBA00035256"/>
    </source>
</evidence>
<dbReference type="InterPro" id="IPR023591">
    <property type="entry name" value="Ribosomal_uS2_flav_dom_sf"/>
</dbReference>
<protein>
    <recommendedName>
        <fullName evidence="4 5">Small ribosomal subunit protein uS2</fullName>
    </recommendedName>
</protein>
<feature type="region of interest" description="Disordered" evidence="7">
    <location>
        <begin position="241"/>
        <end position="290"/>
    </location>
</feature>
<comment type="similarity">
    <text evidence="1 5 6">Belongs to the universal ribosomal protein uS2 family.</text>
</comment>
<dbReference type="Gene3D" id="1.10.287.610">
    <property type="entry name" value="Helix hairpin bin"/>
    <property type="match status" value="1"/>
</dbReference>
<dbReference type="HAMAP" id="MF_00291_B">
    <property type="entry name" value="Ribosomal_uS2_B"/>
    <property type="match status" value="1"/>
</dbReference>
<proteinExistence type="inferred from homology"/>
<keyword evidence="3 5" id="KW-0687">Ribonucleoprotein</keyword>
<dbReference type="PANTHER" id="PTHR12534:SF0">
    <property type="entry name" value="SMALL RIBOSOMAL SUBUNIT PROTEIN US2M"/>
    <property type="match status" value="1"/>
</dbReference>
<dbReference type="Proteomes" id="UP000886812">
    <property type="component" value="Unassembled WGS sequence"/>
</dbReference>
<organism evidence="8 9">
    <name type="scientific">Candidatus Spyradosoma merdigallinarum</name>
    <dbReference type="NCBI Taxonomy" id="2840950"/>
    <lineage>
        <taxon>Bacteria</taxon>
        <taxon>Pseudomonadati</taxon>
        <taxon>Verrucomicrobiota</taxon>
        <taxon>Opitutia</taxon>
        <taxon>Opitutia incertae sedis</taxon>
        <taxon>Candidatus Spyradosoma</taxon>
    </lineage>
</organism>
<evidence type="ECO:0000313" key="9">
    <source>
        <dbReference type="Proteomes" id="UP000886812"/>
    </source>
</evidence>
<dbReference type="InterPro" id="IPR001865">
    <property type="entry name" value="Ribosomal_uS2"/>
</dbReference>
<dbReference type="SUPFAM" id="SSF52313">
    <property type="entry name" value="Ribosomal protein S2"/>
    <property type="match status" value="1"/>
</dbReference>
<dbReference type="Gene3D" id="3.40.50.10490">
    <property type="entry name" value="Glucose-6-phosphate isomerase like protein, domain 1"/>
    <property type="match status" value="1"/>
</dbReference>
<dbReference type="NCBIfam" id="TIGR01011">
    <property type="entry name" value="rpsB_bact"/>
    <property type="match status" value="1"/>
</dbReference>
<evidence type="ECO:0000256" key="1">
    <source>
        <dbReference type="ARBA" id="ARBA00006242"/>
    </source>
</evidence>
<dbReference type="PANTHER" id="PTHR12534">
    <property type="entry name" value="30S RIBOSOMAL PROTEIN S2 PROKARYOTIC AND ORGANELLAR"/>
    <property type="match status" value="1"/>
</dbReference>
<dbReference type="Pfam" id="PF00318">
    <property type="entry name" value="Ribosomal_S2"/>
    <property type="match status" value="1"/>
</dbReference>
<evidence type="ECO:0000256" key="3">
    <source>
        <dbReference type="ARBA" id="ARBA00023274"/>
    </source>
</evidence>
<sequence length="290" mass="32205">MNITVKDLLDAGVHFGHQVRRWNPKSREFVFKHQDGISIIDLEKTFECLEKASKFIEDTVASGKDVLFVATKRQAQDLMRDAAKTCNMPYAVNRWMGGCLTNFETVKGSLEKYRKYLRMEADGSLDKMHKKEAAVIRRQMMRMSRGFEGLLDFYKLPGAVFVIDILNEEIAVNEAKRMGIPCVGLVDTNSDPTQVAFPIPGNDDAVKSIRLIVTAISDAIQQGLARREAEAAARRAAAPVAKQEIGGNAAVEPEVTISPDLLKDSQLADAKKPARRTGTRKPRAPKTSEE</sequence>
<dbReference type="GO" id="GO:0003735">
    <property type="term" value="F:structural constituent of ribosome"/>
    <property type="evidence" value="ECO:0007669"/>
    <property type="project" value="InterPro"/>
</dbReference>
<evidence type="ECO:0000256" key="5">
    <source>
        <dbReference type="HAMAP-Rule" id="MF_00291"/>
    </source>
</evidence>
<dbReference type="GO" id="GO:0022627">
    <property type="term" value="C:cytosolic small ribosomal subunit"/>
    <property type="evidence" value="ECO:0007669"/>
    <property type="project" value="TreeGrafter"/>
</dbReference>
<dbReference type="InterPro" id="IPR018130">
    <property type="entry name" value="Ribosomal_uS2_CS"/>
</dbReference>
<comment type="caution">
    <text evidence="8">The sequence shown here is derived from an EMBL/GenBank/DDBJ whole genome shotgun (WGS) entry which is preliminary data.</text>
</comment>
<name>A0A9D1NL39_9BACT</name>
<dbReference type="CDD" id="cd01425">
    <property type="entry name" value="RPS2"/>
    <property type="match status" value="1"/>
</dbReference>
<dbReference type="PRINTS" id="PR00395">
    <property type="entry name" value="RIBOSOMALS2"/>
</dbReference>
<evidence type="ECO:0000256" key="7">
    <source>
        <dbReference type="SAM" id="MobiDB-lite"/>
    </source>
</evidence>
<dbReference type="GO" id="GO:0006412">
    <property type="term" value="P:translation"/>
    <property type="evidence" value="ECO:0007669"/>
    <property type="project" value="UniProtKB-UniRule"/>
</dbReference>
<feature type="compositionally biased region" description="Basic residues" evidence="7">
    <location>
        <begin position="273"/>
        <end position="284"/>
    </location>
</feature>
<keyword evidence="2 5" id="KW-0689">Ribosomal protein</keyword>
<dbReference type="InterPro" id="IPR005706">
    <property type="entry name" value="Ribosomal_uS2_bac/mit/plastid"/>
</dbReference>
<dbReference type="AlphaFoldDB" id="A0A9D1NL39"/>
<reference evidence="8" key="2">
    <citation type="journal article" date="2021" name="PeerJ">
        <title>Extensive microbial diversity within the chicken gut microbiome revealed by metagenomics and culture.</title>
        <authorList>
            <person name="Gilroy R."/>
            <person name="Ravi A."/>
            <person name="Getino M."/>
            <person name="Pursley I."/>
            <person name="Horton D.L."/>
            <person name="Alikhan N.F."/>
            <person name="Baker D."/>
            <person name="Gharbi K."/>
            <person name="Hall N."/>
            <person name="Watson M."/>
            <person name="Adriaenssens E.M."/>
            <person name="Foster-Nyarko E."/>
            <person name="Jarju S."/>
            <person name="Secka A."/>
            <person name="Antonio M."/>
            <person name="Oren A."/>
            <person name="Chaudhuri R.R."/>
            <person name="La Ragione R."/>
            <person name="Hildebrand F."/>
            <person name="Pallen M.J."/>
        </authorList>
    </citation>
    <scope>NUCLEOTIDE SEQUENCE</scope>
    <source>
        <strain evidence="8">10669</strain>
    </source>
</reference>
<evidence type="ECO:0000256" key="2">
    <source>
        <dbReference type="ARBA" id="ARBA00022980"/>
    </source>
</evidence>
<evidence type="ECO:0000256" key="6">
    <source>
        <dbReference type="RuleBase" id="RU003631"/>
    </source>
</evidence>
<dbReference type="PROSITE" id="PS00963">
    <property type="entry name" value="RIBOSOMAL_S2_2"/>
    <property type="match status" value="1"/>
</dbReference>
<accession>A0A9D1NL39</accession>
<dbReference type="PROSITE" id="PS00962">
    <property type="entry name" value="RIBOSOMAL_S2_1"/>
    <property type="match status" value="1"/>
</dbReference>
<reference evidence="8" key="1">
    <citation type="submission" date="2020-10" db="EMBL/GenBank/DDBJ databases">
        <authorList>
            <person name="Gilroy R."/>
        </authorList>
    </citation>
    <scope>NUCLEOTIDE SEQUENCE</scope>
    <source>
        <strain evidence="8">10669</strain>
    </source>
</reference>
<gene>
    <name evidence="5 8" type="primary">rpsB</name>
    <name evidence="8" type="ORF">IAC75_05550</name>
</gene>